<keyword evidence="8" id="KW-1185">Reference proteome</keyword>
<dbReference type="RefSeq" id="WP_132412253.1">
    <property type="nucleotide sequence ID" value="NZ_SMKA01000175.1"/>
</dbReference>
<feature type="domain" description="Integral membrane bound transporter" evidence="6">
    <location>
        <begin position="54"/>
        <end position="174"/>
    </location>
</feature>
<comment type="subcellular location">
    <subcellularLocation>
        <location evidence="1">Membrane</location>
        <topology evidence="1">Multi-pass membrane protein</topology>
    </subcellularLocation>
</comment>
<evidence type="ECO:0000256" key="5">
    <source>
        <dbReference type="SAM" id="Phobius"/>
    </source>
</evidence>
<keyword evidence="2 5" id="KW-0812">Transmembrane</keyword>
<gene>
    <name evidence="7" type="ORF">E1261_29485</name>
</gene>
<evidence type="ECO:0000256" key="1">
    <source>
        <dbReference type="ARBA" id="ARBA00004141"/>
    </source>
</evidence>
<dbReference type="OrthoDB" id="5198202at2"/>
<feature type="transmembrane region" description="Helical" evidence="5">
    <location>
        <begin position="165"/>
        <end position="184"/>
    </location>
</feature>
<protein>
    <submittedName>
        <fullName evidence="7">Aromatic acid exporter family protein</fullName>
    </submittedName>
</protein>
<keyword evidence="3 5" id="KW-1133">Transmembrane helix</keyword>
<feature type="transmembrane region" description="Helical" evidence="5">
    <location>
        <begin position="41"/>
        <end position="62"/>
    </location>
</feature>
<name>A0A4R4PLW0_9ACTN</name>
<feature type="transmembrane region" description="Helical" evidence="5">
    <location>
        <begin position="117"/>
        <end position="134"/>
    </location>
</feature>
<evidence type="ECO:0000256" key="2">
    <source>
        <dbReference type="ARBA" id="ARBA00022692"/>
    </source>
</evidence>
<comment type="caution">
    <text evidence="7">The sequence shown here is derived from an EMBL/GenBank/DDBJ whole genome shotgun (WGS) entry which is preliminary data.</text>
</comment>
<evidence type="ECO:0000256" key="4">
    <source>
        <dbReference type="ARBA" id="ARBA00023136"/>
    </source>
</evidence>
<accession>A0A4R4PLW0</accession>
<dbReference type="GO" id="GO:0016020">
    <property type="term" value="C:membrane"/>
    <property type="evidence" value="ECO:0007669"/>
    <property type="project" value="UniProtKB-SubCell"/>
</dbReference>
<organism evidence="7 8">
    <name type="scientific">Kribbella albertanoniae</name>
    <dbReference type="NCBI Taxonomy" id="1266829"/>
    <lineage>
        <taxon>Bacteria</taxon>
        <taxon>Bacillati</taxon>
        <taxon>Actinomycetota</taxon>
        <taxon>Actinomycetes</taxon>
        <taxon>Propionibacteriales</taxon>
        <taxon>Kribbellaceae</taxon>
        <taxon>Kribbella</taxon>
    </lineage>
</organism>
<dbReference type="EMBL" id="SMKA01000175">
    <property type="protein sequence ID" value="TDC22993.1"/>
    <property type="molecule type" value="Genomic_DNA"/>
</dbReference>
<dbReference type="Pfam" id="PF13515">
    <property type="entry name" value="FUSC_2"/>
    <property type="match status" value="1"/>
</dbReference>
<dbReference type="Proteomes" id="UP000295075">
    <property type="component" value="Unassembled WGS sequence"/>
</dbReference>
<feature type="transmembrane region" description="Helical" evidence="5">
    <location>
        <begin position="93"/>
        <end position="111"/>
    </location>
</feature>
<evidence type="ECO:0000256" key="3">
    <source>
        <dbReference type="ARBA" id="ARBA00022989"/>
    </source>
</evidence>
<reference evidence="7 8" key="1">
    <citation type="submission" date="2019-03" db="EMBL/GenBank/DDBJ databases">
        <title>Draft genome sequences of novel Actinobacteria.</title>
        <authorList>
            <person name="Sahin N."/>
            <person name="Ay H."/>
            <person name="Saygin H."/>
        </authorList>
    </citation>
    <scope>NUCLEOTIDE SEQUENCE [LARGE SCALE GENOMIC DNA]</scope>
    <source>
        <strain evidence="7 8">JCM 30547</strain>
    </source>
</reference>
<keyword evidence="4 5" id="KW-0472">Membrane</keyword>
<evidence type="ECO:0000259" key="6">
    <source>
        <dbReference type="Pfam" id="PF13515"/>
    </source>
</evidence>
<dbReference type="AlphaFoldDB" id="A0A4R4PLW0"/>
<proteinExistence type="predicted"/>
<evidence type="ECO:0000313" key="7">
    <source>
        <dbReference type="EMBL" id="TDC22993.1"/>
    </source>
</evidence>
<dbReference type="InterPro" id="IPR049453">
    <property type="entry name" value="Memb_transporter_dom"/>
</dbReference>
<sequence length="394" mass="42972">MDPVRLTLDQLRELRDDIAPQAARRSRASVRRRLERWRDRIFFIAQCALAAGVAWALARYAAGHHQPFFAPVAAMVCLGFSFGQRLRRVAEVMVGVAVGVGVGDLFVRFFGTGVPQIIFVVALAMSIAVLLGAGTLMTTQAGVQAAIVTTLLPNPGAGFDRWLDAVIGGVVALAAATIAPAAAIRRPRQQASEVLNELSAILVETADGLRDKSDQEAHAEERDERELTDALRRARASEAMLDDLRSAAAEGVAVVRLSPFRRRHRGRVQQIADLVVPLDRAIRNIRVLVRRCAVSVWRDERMPDEYPMLLDRLADGTRLIAESLFEPAAKVAAHRVLGELGRRTADLPLPAGLSAVVVLGQIRSTVVDLLELTGTSYDEARKLVPLRLDGLDEK</sequence>
<evidence type="ECO:0000313" key="8">
    <source>
        <dbReference type="Proteomes" id="UP000295075"/>
    </source>
</evidence>